<dbReference type="eggNOG" id="KOG3971">
    <property type="taxonomic scope" value="Eukaryota"/>
</dbReference>
<evidence type="ECO:0008006" key="5">
    <source>
        <dbReference type="Google" id="ProtNLM"/>
    </source>
</evidence>
<gene>
    <name evidence="3" type="primary">Dwil\GK15960</name>
    <name evidence="3" type="ORF">Dwil_GK15960</name>
</gene>
<feature type="region of interest" description="Disordered" evidence="2">
    <location>
        <begin position="335"/>
        <end position="362"/>
    </location>
</feature>
<name>B4MS84_DROWI</name>
<feature type="compositionally biased region" description="Polar residues" evidence="2">
    <location>
        <begin position="207"/>
        <end position="268"/>
    </location>
</feature>
<dbReference type="OrthoDB" id="10023951at2759"/>
<dbReference type="GO" id="GO:0007052">
    <property type="term" value="P:mitotic spindle organization"/>
    <property type="evidence" value="ECO:0007669"/>
    <property type="project" value="EnsemblMetazoa"/>
</dbReference>
<dbReference type="GO" id="GO:0007059">
    <property type="term" value="P:chromosome segregation"/>
    <property type="evidence" value="ECO:0007669"/>
    <property type="project" value="EnsemblMetazoa"/>
</dbReference>
<feature type="region of interest" description="Disordered" evidence="2">
    <location>
        <begin position="136"/>
        <end position="161"/>
    </location>
</feature>
<dbReference type="STRING" id="7260.B4MS84"/>
<dbReference type="PhylomeDB" id="B4MS84"/>
<dbReference type="PANTHER" id="PTHR12353:SF1">
    <property type="entry name" value="DISKS LARGE-ASSOCIATED PROTEIN 5"/>
    <property type="match status" value="1"/>
</dbReference>
<feature type="compositionally biased region" description="Basic and acidic residues" evidence="2">
    <location>
        <begin position="519"/>
        <end position="535"/>
    </location>
</feature>
<proteinExistence type="inferred from homology"/>
<dbReference type="InterPro" id="IPR005026">
    <property type="entry name" value="SAPAP"/>
</dbReference>
<feature type="region of interest" description="Disordered" evidence="2">
    <location>
        <begin position="1"/>
        <end position="86"/>
    </location>
</feature>
<feature type="compositionally biased region" description="Basic and acidic residues" evidence="2">
    <location>
        <begin position="26"/>
        <end position="42"/>
    </location>
</feature>
<dbReference type="KEGG" id="dwi:6640685"/>
<feature type="compositionally biased region" description="Gly residues" evidence="2">
    <location>
        <begin position="339"/>
        <end position="350"/>
    </location>
</feature>
<dbReference type="PANTHER" id="PTHR12353">
    <property type="entry name" value="DISKS LARGE-ASSOCIATED PROTEIN DAP SAP90/PSD-95-ASSOCIATED PROTEIN"/>
    <property type="match status" value="1"/>
</dbReference>
<dbReference type="GO" id="GO:0007346">
    <property type="term" value="P:regulation of mitotic cell cycle"/>
    <property type="evidence" value="ECO:0007669"/>
    <property type="project" value="EnsemblMetazoa"/>
</dbReference>
<dbReference type="HOGENOM" id="CLU_308428_0_0_1"/>
<dbReference type="Proteomes" id="UP000007798">
    <property type="component" value="Unassembled WGS sequence"/>
</dbReference>
<comment type="similarity">
    <text evidence="1">Belongs to the SAPAP family.</text>
</comment>
<dbReference type="GO" id="GO:0005737">
    <property type="term" value="C:cytoplasm"/>
    <property type="evidence" value="ECO:0007669"/>
    <property type="project" value="EnsemblMetazoa"/>
</dbReference>
<dbReference type="GO" id="GO:0008017">
    <property type="term" value="F:microtubule binding"/>
    <property type="evidence" value="ECO:0007669"/>
    <property type="project" value="EnsemblMetazoa"/>
</dbReference>
<dbReference type="AlphaFoldDB" id="B4MS84"/>
<dbReference type="GO" id="GO:0005654">
    <property type="term" value="C:nucleoplasm"/>
    <property type="evidence" value="ECO:0007669"/>
    <property type="project" value="EnsemblMetazoa"/>
</dbReference>
<dbReference type="GO" id="GO:0031616">
    <property type="term" value="C:spindle pole centrosome"/>
    <property type="evidence" value="ECO:0007669"/>
    <property type="project" value="TreeGrafter"/>
</dbReference>
<feature type="region of interest" description="Disordered" evidence="2">
    <location>
        <begin position="909"/>
        <end position="953"/>
    </location>
</feature>
<dbReference type="EMBL" id="CH963850">
    <property type="protein sequence ID" value="EDW74973.2"/>
    <property type="molecule type" value="Genomic_DNA"/>
</dbReference>
<feature type="region of interest" description="Disordered" evidence="2">
    <location>
        <begin position="204"/>
        <end position="283"/>
    </location>
</feature>
<evidence type="ECO:0000256" key="2">
    <source>
        <dbReference type="SAM" id="MobiDB-lite"/>
    </source>
</evidence>
<dbReference type="GO" id="GO:0051642">
    <property type="term" value="P:centrosome localization"/>
    <property type="evidence" value="ECO:0007669"/>
    <property type="project" value="EnsemblMetazoa"/>
</dbReference>
<dbReference type="Pfam" id="PF03359">
    <property type="entry name" value="GKAP"/>
    <property type="match status" value="1"/>
</dbReference>
<dbReference type="GO" id="GO:0023052">
    <property type="term" value="P:signaling"/>
    <property type="evidence" value="ECO:0007669"/>
    <property type="project" value="InterPro"/>
</dbReference>
<evidence type="ECO:0000313" key="4">
    <source>
        <dbReference type="Proteomes" id="UP000007798"/>
    </source>
</evidence>
<evidence type="ECO:0000256" key="1">
    <source>
        <dbReference type="ARBA" id="ARBA00008839"/>
    </source>
</evidence>
<dbReference type="GO" id="GO:0051382">
    <property type="term" value="P:kinetochore assembly"/>
    <property type="evidence" value="ECO:0007669"/>
    <property type="project" value="EnsemblMetazoa"/>
</dbReference>
<sequence length="953" mass="105733">MLRHKELFKEQSMALSPRNHNAMNRELQKETRAKQRNKRFESNRIISLSPTPRKPATSQDLAVPTSVKENQLPNPIKPYETPQARKSSTAVVQKQLSRQEQYLQRFLQWKAECKKKYQKLKPRVGQQFQPLKDTAQVPFGKGSETFRPPASLEHKDASSTPLVSRRSLYMVIEPNKNEAQTVGRGGGGGVVETTAARHIKPAPMKTKPQTFTASAMKPQKSQASTVKPQASTVKPQITTVKPQASTSKPQITTVKPQASTSKPHSSTVRPLPKIPHKKPQPLPTTNPVMKSQHILSKPAPKLANVMTQPFSKPLSTKPITSRTGRTIGKAQILKPQPIRGGGVPAAGERGGAAAKFKSKTETKPHVMRANLTTRMKPKATLQGKHTKAMLREILHPVVAEPPQTPLDTSDNPFHSLVTSTQCKSNNTSSVNLMDAFGDAIEQISPVVPVSNKSEGDLKVKRQLINKVQELAVDDVDVGIEKLPEDEPLKRKFNFETCESIIESPTVDCITIVNAPTDEETLKHQEEQQTPPRRDSTSNGNNYLSPYVTCSRGKVNSRNEKEKRNSMYLQDPETPLEVRLALNSVNYFRQQLAQEIERLHTLCQEWEEYCQLHDARLTETGGLDMINVTIGQTKLLTSKKMMQFEGLIDRCEAGAKGNSGPNDGSEDSKPVLAKDLEGWWDMLKLQSDNVDKRFANLKRWRDNDWLDPDARKEVKPKVTTQTLKTAKPKAKGKASSSLKQFLQKAKLKHKQAEEAAAAAIAADPNTTLTSDIPGTPSSRRSRRLIVVRDRKSFSPARTVLRLSRNGNSPRSSIAGAGAAGNQLLKTAILGATLQHTTPPRPAPVAMKSRASILKTPGTAKRESVHRGVVFSAKKNVRRFQFTFDEDGDLDKTGGGDKLEDCIEDMSAEDVTMQMARQNDHEPNQNASSSDPANTSRTYTLRNRRVKLRPSSEFM</sequence>
<accession>B4MS84</accession>
<dbReference type="GO" id="GO:0005828">
    <property type="term" value="C:kinetochore microtubule"/>
    <property type="evidence" value="ECO:0007669"/>
    <property type="project" value="EnsemblMetazoa"/>
</dbReference>
<dbReference type="GO" id="GO:0008157">
    <property type="term" value="F:protein phosphatase 1 binding"/>
    <property type="evidence" value="ECO:0007669"/>
    <property type="project" value="EnsemblMetazoa"/>
</dbReference>
<evidence type="ECO:0000313" key="3">
    <source>
        <dbReference type="EMBL" id="EDW74973.2"/>
    </source>
</evidence>
<feature type="compositionally biased region" description="Polar residues" evidence="2">
    <location>
        <begin position="922"/>
        <end position="939"/>
    </location>
</feature>
<protein>
    <recommendedName>
        <fullName evidence="5">Guanylate kinase-associated protein mars</fullName>
    </recommendedName>
</protein>
<feature type="compositionally biased region" description="Polar residues" evidence="2">
    <location>
        <begin position="44"/>
        <end position="60"/>
    </location>
</feature>
<dbReference type="GO" id="GO:0072686">
    <property type="term" value="C:mitotic spindle"/>
    <property type="evidence" value="ECO:0007669"/>
    <property type="project" value="EnsemblMetazoa"/>
</dbReference>
<organism evidence="3 4">
    <name type="scientific">Drosophila willistoni</name>
    <name type="common">Fruit fly</name>
    <dbReference type="NCBI Taxonomy" id="7260"/>
    <lineage>
        <taxon>Eukaryota</taxon>
        <taxon>Metazoa</taxon>
        <taxon>Ecdysozoa</taxon>
        <taxon>Arthropoda</taxon>
        <taxon>Hexapoda</taxon>
        <taxon>Insecta</taxon>
        <taxon>Pterygota</taxon>
        <taxon>Neoptera</taxon>
        <taxon>Endopterygota</taxon>
        <taxon>Diptera</taxon>
        <taxon>Brachycera</taxon>
        <taxon>Muscomorpha</taxon>
        <taxon>Ephydroidea</taxon>
        <taxon>Drosophilidae</taxon>
        <taxon>Drosophila</taxon>
        <taxon>Sophophora</taxon>
    </lineage>
</organism>
<feature type="region of interest" description="Disordered" evidence="2">
    <location>
        <begin position="517"/>
        <end position="546"/>
    </location>
</feature>
<reference evidence="3 4" key="1">
    <citation type="journal article" date="2007" name="Nature">
        <title>Evolution of genes and genomes on the Drosophila phylogeny.</title>
        <authorList>
            <consortium name="Drosophila 12 Genomes Consortium"/>
            <person name="Clark A.G."/>
            <person name="Eisen M.B."/>
            <person name="Smith D.R."/>
            <person name="Bergman C.M."/>
            <person name="Oliver B."/>
            <person name="Markow T.A."/>
            <person name="Kaufman T.C."/>
            <person name="Kellis M."/>
            <person name="Gelbart W."/>
            <person name="Iyer V.N."/>
            <person name="Pollard D.A."/>
            <person name="Sackton T.B."/>
            <person name="Larracuente A.M."/>
            <person name="Singh N.D."/>
            <person name="Abad J.P."/>
            <person name="Abt D.N."/>
            <person name="Adryan B."/>
            <person name="Aguade M."/>
            <person name="Akashi H."/>
            <person name="Anderson W.W."/>
            <person name="Aquadro C.F."/>
            <person name="Ardell D.H."/>
            <person name="Arguello R."/>
            <person name="Artieri C.G."/>
            <person name="Barbash D.A."/>
            <person name="Barker D."/>
            <person name="Barsanti P."/>
            <person name="Batterham P."/>
            <person name="Batzoglou S."/>
            <person name="Begun D."/>
            <person name="Bhutkar A."/>
            <person name="Blanco E."/>
            <person name="Bosak S.A."/>
            <person name="Bradley R.K."/>
            <person name="Brand A.D."/>
            <person name="Brent M.R."/>
            <person name="Brooks A.N."/>
            <person name="Brown R.H."/>
            <person name="Butlin R.K."/>
            <person name="Caggese C."/>
            <person name="Calvi B.R."/>
            <person name="Bernardo de Carvalho A."/>
            <person name="Caspi A."/>
            <person name="Castrezana S."/>
            <person name="Celniker S.E."/>
            <person name="Chang J.L."/>
            <person name="Chapple C."/>
            <person name="Chatterji S."/>
            <person name="Chinwalla A."/>
            <person name="Civetta A."/>
            <person name="Clifton S.W."/>
            <person name="Comeron J.M."/>
            <person name="Costello J.C."/>
            <person name="Coyne J.A."/>
            <person name="Daub J."/>
            <person name="David R.G."/>
            <person name="Delcher A.L."/>
            <person name="Delehaunty K."/>
            <person name="Do C.B."/>
            <person name="Ebling H."/>
            <person name="Edwards K."/>
            <person name="Eickbush T."/>
            <person name="Evans J.D."/>
            <person name="Filipski A."/>
            <person name="Findeiss S."/>
            <person name="Freyhult E."/>
            <person name="Fulton L."/>
            <person name="Fulton R."/>
            <person name="Garcia A.C."/>
            <person name="Gardiner A."/>
            <person name="Garfield D.A."/>
            <person name="Garvin B.E."/>
            <person name="Gibson G."/>
            <person name="Gilbert D."/>
            <person name="Gnerre S."/>
            <person name="Godfrey J."/>
            <person name="Good R."/>
            <person name="Gotea V."/>
            <person name="Gravely B."/>
            <person name="Greenberg A.J."/>
            <person name="Griffiths-Jones S."/>
            <person name="Gross S."/>
            <person name="Guigo R."/>
            <person name="Gustafson E.A."/>
            <person name="Haerty W."/>
            <person name="Hahn M.W."/>
            <person name="Halligan D.L."/>
            <person name="Halpern A.L."/>
            <person name="Halter G.M."/>
            <person name="Han M.V."/>
            <person name="Heger A."/>
            <person name="Hillier L."/>
            <person name="Hinrichs A.S."/>
            <person name="Holmes I."/>
            <person name="Hoskins R.A."/>
            <person name="Hubisz M.J."/>
            <person name="Hultmark D."/>
            <person name="Huntley M.A."/>
            <person name="Jaffe D.B."/>
            <person name="Jagadeeshan S."/>
            <person name="Jeck W.R."/>
            <person name="Johnson J."/>
            <person name="Jones C.D."/>
            <person name="Jordan W.C."/>
            <person name="Karpen G.H."/>
            <person name="Kataoka E."/>
            <person name="Keightley P.D."/>
            <person name="Kheradpour P."/>
            <person name="Kirkness E.F."/>
            <person name="Koerich L.B."/>
            <person name="Kristiansen K."/>
            <person name="Kudrna D."/>
            <person name="Kulathinal R.J."/>
            <person name="Kumar S."/>
            <person name="Kwok R."/>
            <person name="Lander E."/>
            <person name="Langley C.H."/>
            <person name="Lapoint R."/>
            <person name="Lazzaro B.P."/>
            <person name="Lee S.J."/>
            <person name="Levesque L."/>
            <person name="Li R."/>
            <person name="Lin C.F."/>
            <person name="Lin M.F."/>
            <person name="Lindblad-Toh K."/>
            <person name="Llopart A."/>
            <person name="Long M."/>
            <person name="Low L."/>
            <person name="Lozovsky E."/>
            <person name="Lu J."/>
            <person name="Luo M."/>
            <person name="Machado C.A."/>
            <person name="Makalowski W."/>
            <person name="Marzo M."/>
            <person name="Matsuda M."/>
            <person name="Matzkin L."/>
            <person name="McAllister B."/>
            <person name="McBride C.S."/>
            <person name="McKernan B."/>
            <person name="McKernan K."/>
            <person name="Mendez-Lago M."/>
            <person name="Minx P."/>
            <person name="Mollenhauer M.U."/>
            <person name="Montooth K."/>
            <person name="Mount S.M."/>
            <person name="Mu X."/>
            <person name="Myers E."/>
            <person name="Negre B."/>
            <person name="Newfeld S."/>
            <person name="Nielsen R."/>
            <person name="Noor M.A."/>
            <person name="O'Grady P."/>
            <person name="Pachter L."/>
            <person name="Papaceit M."/>
            <person name="Parisi M.J."/>
            <person name="Parisi M."/>
            <person name="Parts L."/>
            <person name="Pedersen J.S."/>
            <person name="Pesole G."/>
            <person name="Phillippy A.M."/>
            <person name="Ponting C.P."/>
            <person name="Pop M."/>
            <person name="Porcelli D."/>
            <person name="Powell J.R."/>
            <person name="Prohaska S."/>
            <person name="Pruitt K."/>
            <person name="Puig M."/>
            <person name="Quesneville H."/>
            <person name="Ram K.R."/>
            <person name="Rand D."/>
            <person name="Rasmussen M.D."/>
            <person name="Reed L.K."/>
            <person name="Reenan R."/>
            <person name="Reily A."/>
            <person name="Remington K.A."/>
            <person name="Rieger T.T."/>
            <person name="Ritchie M.G."/>
            <person name="Robin C."/>
            <person name="Rogers Y.H."/>
            <person name="Rohde C."/>
            <person name="Rozas J."/>
            <person name="Rubenfield M.J."/>
            <person name="Ruiz A."/>
            <person name="Russo S."/>
            <person name="Salzberg S.L."/>
            <person name="Sanchez-Gracia A."/>
            <person name="Saranga D.J."/>
            <person name="Sato H."/>
            <person name="Schaeffer S.W."/>
            <person name="Schatz M.C."/>
            <person name="Schlenke T."/>
            <person name="Schwartz R."/>
            <person name="Segarra C."/>
            <person name="Singh R.S."/>
            <person name="Sirot L."/>
            <person name="Sirota M."/>
            <person name="Sisneros N.B."/>
            <person name="Smith C.D."/>
            <person name="Smith T.F."/>
            <person name="Spieth J."/>
            <person name="Stage D.E."/>
            <person name="Stark A."/>
            <person name="Stephan W."/>
            <person name="Strausberg R.L."/>
            <person name="Strempel S."/>
            <person name="Sturgill D."/>
            <person name="Sutton G."/>
            <person name="Sutton G.G."/>
            <person name="Tao W."/>
            <person name="Teichmann S."/>
            <person name="Tobari Y.N."/>
            <person name="Tomimura Y."/>
            <person name="Tsolas J.M."/>
            <person name="Valente V.L."/>
            <person name="Venter E."/>
            <person name="Venter J.C."/>
            <person name="Vicario S."/>
            <person name="Vieira F.G."/>
            <person name="Vilella A.J."/>
            <person name="Villasante A."/>
            <person name="Walenz B."/>
            <person name="Wang J."/>
            <person name="Wasserman M."/>
            <person name="Watts T."/>
            <person name="Wilson D."/>
            <person name="Wilson R.K."/>
            <person name="Wing R.A."/>
            <person name="Wolfner M.F."/>
            <person name="Wong A."/>
            <person name="Wong G.K."/>
            <person name="Wu C.I."/>
            <person name="Wu G."/>
            <person name="Yamamoto D."/>
            <person name="Yang H.P."/>
            <person name="Yang S.P."/>
            <person name="Yorke J.A."/>
            <person name="Yoshida K."/>
            <person name="Zdobnov E."/>
            <person name="Zhang P."/>
            <person name="Zhang Y."/>
            <person name="Zimin A.V."/>
            <person name="Baldwin J."/>
            <person name="Abdouelleil A."/>
            <person name="Abdulkadir J."/>
            <person name="Abebe A."/>
            <person name="Abera B."/>
            <person name="Abreu J."/>
            <person name="Acer S.C."/>
            <person name="Aftuck L."/>
            <person name="Alexander A."/>
            <person name="An P."/>
            <person name="Anderson E."/>
            <person name="Anderson S."/>
            <person name="Arachi H."/>
            <person name="Azer M."/>
            <person name="Bachantsang P."/>
            <person name="Barry A."/>
            <person name="Bayul T."/>
            <person name="Berlin A."/>
            <person name="Bessette D."/>
            <person name="Bloom T."/>
            <person name="Blye J."/>
            <person name="Boguslavskiy L."/>
            <person name="Bonnet C."/>
            <person name="Boukhgalter B."/>
            <person name="Bourzgui I."/>
            <person name="Brown A."/>
            <person name="Cahill P."/>
            <person name="Channer S."/>
            <person name="Cheshatsang Y."/>
            <person name="Chuda L."/>
            <person name="Citroen M."/>
            <person name="Collymore A."/>
            <person name="Cooke P."/>
            <person name="Costello M."/>
            <person name="D'Aco K."/>
            <person name="Daza R."/>
            <person name="De Haan G."/>
            <person name="DeGray S."/>
            <person name="DeMaso C."/>
            <person name="Dhargay N."/>
            <person name="Dooley K."/>
            <person name="Dooley E."/>
            <person name="Doricent M."/>
            <person name="Dorje P."/>
            <person name="Dorjee K."/>
            <person name="Dupes A."/>
            <person name="Elong R."/>
            <person name="Falk J."/>
            <person name="Farina A."/>
            <person name="Faro S."/>
            <person name="Ferguson D."/>
            <person name="Fisher S."/>
            <person name="Foley C.D."/>
            <person name="Franke A."/>
            <person name="Friedrich D."/>
            <person name="Gadbois L."/>
            <person name="Gearin G."/>
            <person name="Gearin C.R."/>
            <person name="Giannoukos G."/>
            <person name="Goode T."/>
            <person name="Graham J."/>
            <person name="Grandbois E."/>
            <person name="Grewal S."/>
            <person name="Gyaltsen K."/>
            <person name="Hafez N."/>
            <person name="Hagos B."/>
            <person name="Hall J."/>
            <person name="Henson C."/>
            <person name="Hollinger A."/>
            <person name="Honan T."/>
            <person name="Huard M.D."/>
            <person name="Hughes L."/>
            <person name="Hurhula B."/>
            <person name="Husby M.E."/>
            <person name="Kamat A."/>
            <person name="Kanga B."/>
            <person name="Kashin S."/>
            <person name="Khazanovich D."/>
            <person name="Kisner P."/>
            <person name="Lance K."/>
            <person name="Lara M."/>
            <person name="Lee W."/>
            <person name="Lennon N."/>
            <person name="Letendre F."/>
            <person name="LeVine R."/>
            <person name="Lipovsky A."/>
            <person name="Liu X."/>
            <person name="Liu J."/>
            <person name="Liu S."/>
            <person name="Lokyitsang T."/>
            <person name="Lokyitsang Y."/>
            <person name="Lubonja R."/>
            <person name="Lui A."/>
            <person name="MacDonald P."/>
            <person name="Magnisalis V."/>
            <person name="Maru K."/>
            <person name="Matthews C."/>
            <person name="McCusker W."/>
            <person name="McDonough S."/>
            <person name="Mehta T."/>
            <person name="Meldrim J."/>
            <person name="Meneus L."/>
            <person name="Mihai O."/>
            <person name="Mihalev A."/>
            <person name="Mihova T."/>
            <person name="Mittelman R."/>
            <person name="Mlenga V."/>
            <person name="Montmayeur A."/>
            <person name="Mulrain L."/>
            <person name="Navidi A."/>
            <person name="Naylor J."/>
            <person name="Negash T."/>
            <person name="Nguyen T."/>
            <person name="Nguyen N."/>
            <person name="Nicol R."/>
            <person name="Norbu C."/>
            <person name="Norbu N."/>
            <person name="Novod N."/>
            <person name="O'Neill B."/>
            <person name="Osman S."/>
            <person name="Markiewicz E."/>
            <person name="Oyono O.L."/>
            <person name="Patti C."/>
            <person name="Phunkhang P."/>
            <person name="Pierre F."/>
            <person name="Priest M."/>
            <person name="Raghuraman S."/>
            <person name="Rege F."/>
            <person name="Reyes R."/>
            <person name="Rise C."/>
            <person name="Rogov P."/>
            <person name="Ross K."/>
            <person name="Ryan E."/>
            <person name="Settipalli S."/>
            <person name="Shea T."/>
            <person name="Sherpa N."/>
            <person name="Shi L."/>
            <person name="Shih D."/>
            <person name="Sparrow T."/>
            <person name="Spaulding J."/>
            <person name="Stalker J."/>
            <person name="Stange-Thomann N."/>
            <person name="Stavropoulos S."/>
            <person name="Stone C."/>
            <person name="Strader C."/>
            <person name="Tesfaye S."/>
            <person name="Thomson T."/>
            <person name="Thoulutsang Y."/>
            <person name="Thoulutsang D."/>
            <person name="Topham K."/>
            <person name="Topping I."/>
            <person name="Tsamla T."/>
            <person name="Vassiliev H."/>
            <person name="Vo A."/>
            <person name="Wangchuk T."/>
            <person name="Wangdi T."/>
            <person name="Weiand M."/>
            <person name="Wilkinson J."/>
            <person name="Wilson A."/>
            <person name="Yadav S."/>
            <person name="Young G."/>
            <person name="Yu Q."/>
            <person name="Zembek L."/>
            <person name="Zhong D."/>
            <person name="Zimmer A."/>
            <person name="Zwirko Z."/>
            <person name="Jaffe D.B."/>
            <person name="Alvarez P."/>
            <person name="Brockman W."/>
            <person name="Butler J."/>
            <person name="Chin C."/>
            <person name="Gnerre S."/>
            <person name="Grabherr M."/>
            <person name="Kleber M."/>
            <person name="Mauceli E."/>
            <person name="MacCallum I."/>
        </authorList>
    </citation>
    <scope>NUCLEOTIDE SEQUENCE [LARGE SCALE GENOMIC DNA]</scope>
    <source>
        <strain evidence="4">Tucson 14030-0811.24</strain>
    </source>
</reference>
<dbReference type="FunCoup" id="B4MS84">
    <property type="interactions" value="134"/>
</dbReference>
<keyword evidence="4" id="KW-1185">Reference proteome</keyword>
<dbReference type="InParanoid" id="B4MS84"/>